<dbReference type="AlphaFoldDB" id="A0AAJ2GZK7"/>
<gene>
    <name evidence="1" type="ORF">RJJ65_35590</name>
</gene>
<sequence length="82" mass="9401">MTETTLKLKKTRSLAQVAAEARHDQHRIHFKISANLKTNPDFARKFQRYKEAGLLGKLLNEAITNAPDNPEDYIPVQQRNKA</sequence>
<organism evidence="1 2">
    <name type="scientific">Rhizobium hidalgonense</name>
    <dbReference type="NCBI Taxonomy" id="1538159"/>
    <lineage>
        <taxon>Bacteria</taxon>
        <taxon>Pseudomonadati</taxon>
        <taxon>Pseudomonadota</taxon>
        <taxon>Alphaproteobacteria</taxon>
        <taxon>Hyphomicrobiales</taxon>
        <taxon>Rhizobiaceae</taxon>
        <taxon>Rhizobium/Agrobacterium group</taxon>
        <taxon>Rhizobium</taxon>
    </lineage>
</organism>
<reference evidence="1" key="1">
    <citation type="submission" date="2023-04" db="EMBL/GenBank/DDBJ databases">
        <title>Genomic characterization of faba bean (Vicia faba) microsymbionts in Mexican soils.</title>
        <authorList>
            <person name="Rivera Orduna F.N."/>
            <person name="Guevara-Luna J."/>
            <person name="Yan J."/>
            <person name="Arroyo-Herrera I."/>
            <person name="Li Y."/>
            <person name="Vasquez-Murrieta M.S."/>
            <person name="Wang E.T."/>
        </authorList>
    </citation>
    <scope>NUCLEOTIDE SEQUENCE</scope>
    <source>
        <strain evidence="1">CH26</strain>
    </source>
</reference>
<dbReference type="Proteomes" id="UP001268610">
    <property type="component" value="Unassembled WGS sequence"/>
</dbReference>
<dbReference type="RefSeq" id="WP_310866031.1">
    <property type="nucleotide sequence ID" value="NZ_JAVLSF010000247.1"/>
</dbReference>
<protein>
    <submittedName>
        <fullName evidence="1">Uncharacterized protein</fullName>
    </submittedName>
</protein>
<evidence type="ECO:0000313" key="2">
    <source>
        <dbReference type="Proteomes" id="UP001268610"/>
    </source>
</evidence>
<comment type="caution">
    <text evidence="1">The sequence shown here is derived from an EMBL/GenBank/DDBJ whole genome shotgun (WGS) entry which is preliminary data.</text>
</comment>
<proteinExistence type="predicted"/>
<accession>A0AAJ2GZK7</accession>
<dbReference type="EMBL" id="JAVLSF010000247">
    <property type="protein sequence ID" value="MDR9777861.1"/>
    <property type="molecule type" value="Genomic_DNA"/>
</dbReference>
<evidence type="ECO:0000313" key="1">
    <source>
        <dbReference type="EMBL" id="MDR9777861.1"/>
    </source>
</evidence>
<name>A0AAJ2GZK7_9HYPH</name>